<evidence type="ECO:0000256" key="20">
    <source>
        <dbReference type="RuleBase" id="RU004497"/>
    </source>
</evidence>
<dbReference type="InterPro" id="IPR019470">
    <property type="entry name" value="Ubiq_cytC_Rdtase_Fe-S_su_TAT"/>
</dbReference>
<dbReference type="PROSITE" id="PS51296">
    <property type="entry name" value="RIESKE"/>
    <property type="match status" value="1"/>
</dbReference>
<evidence type="ECO:0000256" key="9">
    <source>
        <dbReference type="ARBA" id="ARBA00022714"/>
    </source>
</evidence>
<dbReference type="CDD" id="cd03470">
    <property type="entry name" value="Rieske_cytochrome_bc1"/>
    <property type="match status" value="1"/>
</dbReference>
<evidence type="ECO:0000256" key="18">
    <source>
        <dbReference type="ARBA" id="ARBA00029351"/>
    </source>
</evidence>
<evidence type="ECO:0000259" key="21">
    <source>
        <dbReference type="PROSITE" id="PS51296"/>
    </source>
</evidence>
<dbReference type="PANTHER" id="PTHR10134">
    <property type="entry name" value="CYTOCHROME B-C1 COMPLEX SUBUNIT RIESKE, MITOCHONDRIAL"/>
    <property type="match status" value="1"/>
</dbReference>
<evidence type="ECO:0000256" key="10">
    <source>
        <dbReference type="ARBA" id="ARBA00022723"/>
    </source>
</evidence>
<keyword evidence="7" id="KW-1003">Cell membrane</keyword>
<evidence type="ECO:0000256" key="11">
    <source>
        <dbReference type="ARBA" id="ARBA00022967"/>
    </source>
</evidence>
<evidence type="ECO:0000256" key="16">
    <source>
        <dbReference type="ARBA" id="ARBA00023136"/>
    </source>
</evidence>
<evidence type="ECO:0000256" key="7">
    <source>
        <dbReference type="ARBA" id="ARBA00022475"/>
    </source>
</evidence>
<keyword evidence="13 19" id="KW-1133">Transmembrane helix</keyword>
<dbReference type="NCBIfam" id="TIGR01416">
    <property type="entry name" value="Rieske_proteo"/>
    <property type="match status" value="1"/>
</dbReference>
<keyword evidence="10" id="KW-0479">Metal-binding</keyword>
<keyword evidence="8 19" id="KW-0812">Transmembrane</keyword>
<proteinExistence type="predicted"/>
<feature type="transmembrane region" description="Helical" evidence="19">
    <location>
        <begin position="86"/>
        <end position="108"/>
    </location>
</feature>
<keyword evidence="9" id="KW-0001">2Fe-2S</keyword>
<protein>
    <recommendedName>
        <fullName evidence="5 19">Ubiquinol-cytochrome c reductase iron-sulfur subunit</fullName>
        <ecNumber evidence="4 19">7.1.1.8</ecNumber>
    </recommendedName>
</protein>
<dbReference type="InterPro" id="IPR005805">
    <property type="entry name" value="Rieske_Fe-S_prot_C"/>
</dbReference>
<dbReference type="GO" id="GO:0016491">
    <property type="term" value="F:oxidoreductase activity"/>
    <property type="evidence" value="ECO:0007669"/>
    <property type="project" value="UniProtKB-KW"/>
</dbReference>
<keyword evidence="11" id="KW-1278">Translocase</keyword>
<comment type="miscellaneous">
    <text evidence="19">The Rieske protein is a high potential 2Fe-2S protein.</text>
</comment>
<comment type="function">
    <text evidence="1">Component of the ubiquinol-cytochrome c reductase complex (complex III or cytochrome b-c1 complex), which is a respiratory chain that generates an electrochemical potential coupled to ATP synthesis.</text>
</comment>
<dbReference type="Proteomes" id="UP000256862">
    <property type="component" value="Chromosome CO2235"/>
</dbReference>
<name>A0A976BA79_9BURK</name>
<evidence type="ECO:0000256" key="3">
    <source>
        <dbReference type="ARBA" id="ARBA00011649"/>
    </source>
</evidence>
<dbReference type="InterPro" id="IPR006317">
    <property type="entry name" value="Ubiquinol_cyt_c_Rdtase_Fe-S-su"/>
</dbReference>
<gene>
    <name evidence="22" type="ORF">CO2235_150016</name>
</gene>
<evidence type="ECO:0000256" key="5">
    <source>
        <dbReference type="ARBA" id="ARBA00019816"/>
    </source>
</evidence>
<keyword evidence="15" id="KW-0411">Iron-sulfur</keyword>
<evidence type="ECO:0000313" key="23">
    <source>
        <dbReference type="Proteomes" id="UP000256862"/>
    </source>
</evidence>
<keyword evidence="14" id="KW-0408">Iron</keyword>
<dbReference type="PRINTS" id="PR00162">
    <property type="entry name" value="RIESKE"/>
</dbReference>
<keyword evidence="12 19" id="KW-0249">Electron transport</keyword>
<dbReference type="GO" id="GO:0008121">
    <property type="term" value="F:quinol-cytochrome-c reductase activity"/>
    <property type="evidence" value="ECO:0007669"/>
    <property type="project" value="UniProtKB-EC"/>
</dbReference>
<dbReference type="Pfam" id="PF10399">
    <property type="entry name" value="UCR_Fe-S_N"/>
    <property type="match status" value="1"/>
</dbReference>
<keyword evidence="16 19" id="KW-0472">Membrane</keyword>
<evidence type="ECO:0000256" key="8">
    <source>
        <dbReference type="ARBA" id="ARBA00022692"/>
    </source>
</evidence>
<evidence type="ECO:0000256" key="2">
    <source>
        <dbReference type="ARBA" id="ARBA00004162"/>
    </source>
</evidence>
<dbReference type="GO" id="GO:0051537">
    <property type="term" value="F:2 iron, 2 sulfur cluster binding"/>
    <property type="evidence" value="ECO:0007669"/>
    <property type="project" value="UniProtKB-KW"/>
</dbReference>
<dbReference type="EC" id="7.1.1.8" evidence="4 19"/>
<organism evidence="22 23">
    <name type="scientific">Cupriavidus oxalaticus</name>
    <dbReference type="NCBI Taxonomy" id="96344"/>
    <lineage>
        <taxon>Bacteria</taxon>
        <taxon>Pseudomonadati</taxon>
        <taxon>Pseudomonadota</taxon>
        <taxon>Betaproteobacteria</taxon>
        <taxon>Burkholderiales</taxon>
        <taxon>Burkholderiaceae</taxon>
        <taxon>Cupriavidus</taxon>
    </lineage>
</organism>
<comment type="subunit">
    <text evidence="3 20">The main subunits of complex b-c1 are: cytochrome b, cytochrome c1 and the Rieske protein.</text>
</comment>
<accession>A0A976BA79</accession>
<evidence type="ECO:0000256" key="17">
    <source>
        <dbReference type="ARBA" id="ARBA00023157"/>
    </source>
</evidence>
<keyword evidence="17" id="KW-1015">Disulfide bond</keyword>
<evidence type="ECO:0000256" key="1">
    <source>
        <dbReference type="ARBA" id="ARBA00002444"/>
    </source>
</evidence>
<evidence type="ECO:0000256" key="6">
    <source>
        <dbReference type="ARBA" id="ARBA00022448"/>
    </source>
</evidence>
<comment type="catalytic activity">
    <reaction evidence="18 19">
        <text>a quinol + 2 Fe(III)-[cytochrome c](out) = a quinone + 2 Fe(II)-[cytochrome c](out) + 2 H(+)(out)</text>
        <dbReference type="Rhea" id="RHEA:11484"/>
        <dbReference type="Rhea" id="RHEA-COMP:10350"/>
        <dbReference type="Rhea" id="RHEA-COMP:14399"/>
        <dbReference type="ChEBI" id="CHEBI:15378"/>
        <dbReference type="ChEBI" id="CHEBI:24646"/>
        <dbReference type="ChEBI" id="CHEBI:29033"/>
        <dbReference type="ChEBI" id="CHEBI:29034"/>
        <dbReference type="ChEBI" id="CHEBI:132124"/>
        <dbReference type="EC" id="7.1.1.8"/>
    </reaction>
</comment>
<comment type="cofactor">
    <cofactor evidence="19">
        <name>[2Fe-2S] cluster</name>
        <dbReference type="ChEBI" id="CHEBI:190135"/>
    </cofactor>
    <text evidence="19">Binds 1 [2Fe-2S] cluster per subunit.</text>
</comment>
<dbReference type="InterPro" id="IPR014349">
    <property type="entry name" value="Rieske_Fe-S_prot"/>
</dbReference>
<feature type="domain" description="Rieske" evidence="21">
    <location>
        <begin position="160"/>
        <end position="262"/>
    </location>
</feature>
<comment type="caution">
    <text evidence="22">The sequence shown here is derived from an EMBL/GenBank/DDBJ whole genome shotgun (WGS) entry which is preliminary data.</text>
</comment>
<evidence type="ECO:0000313" key="22">
    <source>
        <dbReference type="EMBL" id="SPC12361.1"/>
    </source>
</evidence>
<dbReference type="InterPro" id="IPR036922">
    <property type="entry name" value="Rieske_2Fe-2S_sf"/>
</dbReference>
<evidence type="ECO:0000256" key="14">
    <source>
        <dbReference type="ARBA" id="ARBA00023004"/>
    </source>
</evidence>
<sequence>MCSPTCVLPARRSETWCAASGWPTRRIEQWCLCSCRAAANGSSYSAHAATELLAASRVAGQMDPGLELIAMSNPTAVSRNASQRRLLLLATGTLGGVGLVGTMVPFVASMAPSQAARSRGAPVQVNLDTAAPGSLVTIAWRGKPVWILHRTWDMLDRLGRHDRLLADPLSREAQQPTYARNATRALRPEFFVAIGLCTHLGCVPTYRPEVGAADLGEDWPGGFFCPCHGSKFDLAGRVFRAVPAPLNLEIPPYEYQSETRLVVGQDLNGPA</sequence>
<evidence type="ECO:0000256" key="13">
    <source>
        <dbReference type="ARBA" id="ARBA00022989"/>
    </source>
</evidence>
<dbReference type="AlphaFoldDB" id="A0A976BA79"/>
<keyword evidence="22" id="KW-0560">Oxidoreductase</keyword>
<evidence type="ECO:0000256" key="19">
    <source>
        <dbReference type="RuleBase" id="RU004494"/>
    </source>
</evidence>
<reference evidence="22 23" key="1">
    <citation type="submission" date="2018-01" db="EMBL/GenBank/DDBJ databases">
        <authorList>
            <person name="Clerissi C."/>
        </authorList>
    </citation>
    <scope>NUCLEOTIDE SEQUENCE [LARGE SCALE GENOMIC DNA]</scope>
    <source>
        <strain evidence="22">Cupriavidus oxalaticus LMG 2235</strain>
    </source>
</reference>
<dbReference type="Gene3D" id="2.102.10.10">
    <property type="entry name" value="Rieske [2Fe-2S] iron-sulphur domain"/>
    <property type="match status" value="1"/>
</dbReference>
<evidence type="ECO:0000256" key="4">
    <source>
        <dbReference type="ARBA" id="ARBA00012951"/>
    </source>
</evidence>
<evidence type="ECO:0000256" key="12">
    <source>
        <dbReference type="ARBA" id="ARBA00022982"/>
    </source>
</evidence>
<evidence type="ECO:0000256" key="15">
    <source>
        <dbReference type="ARBA" id="ARBA00023014"/>
    </source>
</evidence>
<comment type="subcellular location">
    <subcellularLocation>
        <location evidence="2">Cell membrane</location>
        <topology evidence="2">Single-pass membrane protein</topology>
    </subcellularLocation>
</comment>
<dbReference type="Pfam" id="PF00355">
    <property type="entry name" value="Rieske"/>
    <property type="match status" value="1"/>
</dbReference>
<dbReference type="GO" id="GO:0046872">
    <property type="term" value="F:metal ion binding"/>
    <property type="evidence" value="ECO:0007669"/>
    <property type="project" value="UniProtKB-KW"/>
</dbReference>
<dbReference type="InterPro" id="IPR017941">
    <property type="entry name" value="Rieske_2Fe-2S"/>
</dbReference>
<dbReference type="SUPFAM" id="SSF50022">
    <property type="entry name" value="ISP domain"/>
    <property type="match status" value="1"/>
</dbReference>
<keyword evidence="6 19" id="KW-0813">Transport</keyword>
<dbReference type="EMBL" id="OGUS01000115">
    <property type="protein sequence ID" value="SPC12361.1"/>
    <property type="molecule type" value="Genomic_DNA"/>
</dbReference>
<dbReference type="Gene3D" id="1.20.5.510">
    <property type="entry name" value="Single helix bin"/>
    <property type="match status" value="1"/>
</dbReference>
<dbReference type="GO" id="GO:0005886">
    <property type="term" value="C:plasma membrane"/>
    <property type="evidence" value="ECO:0007669"/>
    <property type="project" value="UniProtKB-SubCell"/>
</dbReference>